<dbReference type="EMBL" id="CP114058">
    <property type="protein sequence ID" value="WAT02529.1"/>
    <property type="molecule type" value="Genomic_DNA"/>
</dbReference>
<proteinExistence type="predicted"/>
<keyword evidence="2" id="KW-1185">Reference proteome</keyword>
<gene>
    <name evidence="1" type="ORF">O1V66_08155</name>
</gene>
<dbReference type="Proteomes" id="UP001164712">
    <property type="component" value="Chromosome"/>
</dbReference>
<reference evidence="1" key="1">
    <citation type="submission" date="2022-12" db="EMBL/GenBank/DDBJ databases">
        <title>Complete genome sequence of an Australian strain of Rouxiella badensis DAR84756 and resolution of the R. badensis DSM100043 and R. chamberiensis DSM28324 genomes.</title>
        <authorList>
            <person name="Paul S."/>
            <person name="Anderson P.J."/>
            <person name="Maynard G."/>
            <person name="Dyall-Smith M."/>
            <person name="Kudinha T."/>
        </authorList>
    </citation>
    <scope>NUCLEOTIDE SEQUENCE</scope>
    <source>
        <strain evidence="1">DSM 28324</strain>
    </source>
</reference>
<evidence type="ECO:0000313" key="1">
    <source>
        <dbReference type="EMBL" id="WAT02529.1"/>
    </source>
</evidence>
<evidence type="ECO:0000313" key="2">
    <source>
        <dbReference type="Proteomes" id="UP001164712"/>
    </source>
</evidence>
<name>A0ABY7HU19_9GAMM</name>
<organism evidence="1 2">
    <name type="scientific">Rouxiella chamberiensis</name>
    <dbReference type="NCBI Taxonomy" id="1513468"/>
    <lineage>
        <taxon>Bacteria</taxon>
        <taxon>Pseudomonadati</taxon>
        <taxon>Pseudomonadota</taxon>
        <taxon>Gammaproteobacteria</taxon>
        <taxon>Enterobacterales</taxon>
        <taxon>Yersiniaceae</taxon>
        <taxon>Rouxiella</taxon>
    </lineage>
</organism>
<sequence>MKNMVFHPKSALVVPVPKGYEADASPFKTDIVLSQSKARTPLRAKHGINSGKTGFCRLPIAMFQTRVTLNYRPFFCVNAFYRLRIDLRPFVGSVRASFYNVPYLNKVRRIQVGKNDLLNNKNSFFEILMPC</sequence>
<accession>A0ABY7HU19</accession>
<protein>
    <submittedName>
        <fullName evidence="1">Uncharacterized protein</fullName>
    </submittedName>
</protein>
<dbReference type="RefSeq" id="WP_152623614.1">
    <property type="nucleotide sequence ID" value="NZ_CP114058.1"/>
</dbReference>